<accession>A0A401U1W5</accession>
<feature type="non-terminal residue" evidence="2">
    <location>
        <position position="82"/>
    </location>
</feature>
<evidence type="ECO:0000313" key="2">
    <source>
        <dbReference type="EMBL" id="GCC48873.1"/>
    </source>
</evidence>
<protein>
    <submittedName>
        <fullName evidence="2">Uncharacterized protein</fullName>
    </submittedName>
</protein>
<name>A0A401U1W5_CHIPU</name>
<evidence type="ECO:0000256" key="1">
    <source>
        <dbReference type="SAM" id="MobiDB-lite"/>
    </source>
</evidence>
<feature type="region of interest" description="Disordered" evidence="1">
    <location>
        <begin position="1"/>
        <end position="82"/>
    </location>
</feature>
<proteinExistence type="predicted"/>
<comment type="caution">
    <text evidence="2">The sequence shown here is derived from an EMBL/GenBank/DDBJ whole genome shotgun (WGS) entry which is preliminary data.</text>
</comment>
<keyword evidence="3" id="KW-1185">Reference proteome</keyword>
<dbReference type="Proteomes" id="UP000287033">
    <property type="component" value="Unassembled WGS sequence"/>
</dbReference>
<dbReference type="AlphaFoldDB" id="A0A401U1W5"/>
<feature type="compositionally biased region" description="Acidic residues" evidence="1">
    <location>
        <begin position="38"/>
        <end position="63"/>
    </location>
</feature>
<gene>
    <name evidence="2" type="ORF">chiPu_0032963</name>
</gene>
<dbReference type="EMBL" id="BEZZ01250223">
    <property type="protein sequence ID" value="GCC48873.1"/>
    <property type="molecule type" value="Genomic_DNA"/>
</dbReference>
<organism evidence="2 3">
    <name type="scientific">Chiloscyllium punctatum</name>
    <name type="common">Brownbanded bambooshark</name>
    <name type="synonym">Hemiscyllium punctatum</name>
    <dbReference type="NCBI Taxonomy" id="137246"/>
    <lineage>
        <taxon>Eukaryota</taxon>
        <taxon>Metazoa</taxon>
        <taxon>Chordata</taxon>
        <taxon>Craniata</taxon>
        <taxon>Vertebrata</taxon>
        <taxon>Chondrichthyes</taxon>
        <taxon>Elasmobranchii</taxon>
        <taxon>Galeomorphii</taxon>
        <taxon>Galeoidea</taxon>
        <taxon>Orectolobiformes</taxon>
        <taxon>Hemiscylliidae</taxon>
        <taxon>Chiloscyllium</taxon>
    </lineage>
</organism>
<sequence length="82" mass="8582">MVHDSPERPMPPQKTGRGAKSDLPQDDLTKADLTLDTSDVDPESSAAEEDDEARLPEASEDGAEPVAEGTLSVGHAAIENAV</sequence>
<evidence type="ECO:0000313" key="3">
    <source>
        <dbReference type="Proteomes" id="UP000287033"/>
    </source>
</evidence>
<reference evidence="2 3" key="1">
    <citation type="journal article" date="2018" name="Nat. Ecol. Evol.">
        <title>Shark genomes provide insights into elasmobranch evolution and the origin of vertebrates.</title>
        <authorList>
            <person name="Hara Y"/>
            <person name="Yamaguchi K"/>
            <person name="Onimaru K"/>
            <person name="Kadota M"/>
            <person name="Koyanagi M"/>
            <person name="Keeley SD"/>
            <person name="Tatsumi K"/>
            <person name="Tanaka K"/>
            <person name="Motone F"/>
            <person name="Kageyama Y"/>
            <person name="Nozu R"/>
            <person name="Adachi N"/>
            <person name="Nishimura O"/>
            <person name="Nakagawa R"/>
            <person name="Tanegashima C"/>
            <person name="Kiyatake I"/>
            <person name="Matsumoto R"/>
            <person name="Murakumo K"/>
            <person name="Nishida K"/>
            <person name="Terakita A"/>
            <person name="Kuratani S"/>
            <person name="Sato K"/>
            <person name="Hyodo S Kuraku.S."/>
        </authorList>
    </citation>
    <scope>NUCLEOTIDE SEQUENCE [LARGE SCALE GENOMIC DNA]</scope>
</reference>